<dbReference type="STRING" id="1445510.YC6258_03308"/>
<evidence type="ECO:0008006" key="4">
    <source>
        <dbReference type="Google" id="ProtNLM"/>
    </source>
</evidence>
<feature type="chain" id="PRO_5002191414" description="Lipoprotein" evidence="1">
    <location>
        <begin position="19"/>
        <end position="229"/>
    </location>
</feature>
<dbReference type="RefSeq" id="WP_044617668.1">
    <property type="nucleotide sequence ID" value="NZ_CP007142.1"/>
</dbReference>
<organism evidence="2 3">
    <name type="scientific">Gynuella sunshinyii YC6258</name>
    <dbReference type="NCBI Taxonomy" id="1445510"/>
    <lineage>
        <taxon>Bacteria</taxon>
        <taxon>Pseudomonadati</taxon>
        <taxon>Pseudomonadota</taxon>
        <taxon>Gammaproteobacteria</taxon>
        <taxon>Oceanospirillales</taxon>
        <taxon>Saccharospirillaceae</taxon>
        <taxon>Gynuella</taxon>
    </lineage>
</organism>
<dbReference type="OrthoDB" id="6121551at2"/>
<reference evidence="2 3" key="1">
    <citation type="submission" date="2014-01" db="EMBL/GenBank/DDBJ databases">
        <title>Full genme sequencing of cellulolytic bacterium Gynuella sunshinyii YC6258T gen. nov., sp. nov.</title>
        <authorList>
            <person name="Khan H."/>
            <person name="Chung E.J."/>
            <person name="Chung Y.R."/>
        </authorList>
    </citation>
    <scope>NUCLEOTIDE SEQUENCE [LARGE SCALE GENOMIC DNA]</scope>
    <source>
        <strain evidence="2 3">YC6258</strain>
    </source>
</reference>
<dbReference type="PROSITE" id="PS51257">
    <property type="entry name" value="PROKAR_LIPOPROTEIN"/>
    <property type="match status" value="1"/>
</dbReference>
<accession>A0A0C5VY89</accession>
<feature type="signal peptide" evidence="1">
    <location>
        <begin position="1"/>
        <end position="18"/>
    </location>
</feature>
<dbReference type="EMBL" id="CP007142">
    <property type="protein sequence ID" value="AJQ95344.1"/>
    <property type="molecule type" value="Genomic_DNA"/>
</dbReference>
<gene>
    <name evidence="2" type="ORF">YC6258_03308</name>
</gene>
<evidence type="ECO:0000313" key="2">
    <source>
        <dbReference type="EMBL" id="AJQ95344.1"/>
    </source>
</evidence>
<dbReference type="KEGG" id="gsn:YC6258_03308"/>
<sequence length="229" mass="25139">MKLSLLMITLVLVGCASAPITQEQAIAHAISADATMRNLVSTCYQMGGQAKNVAYSAKKTWWAANAPIVEAADRSFINAVNTSFGQRETAPVIGTLRFTQGVQNTALAEVQALLGNTDPAEKCIDALAPYVAGEKDLMNDPAYAPWYREMMNQTQPDLSVMETAKLANAKQRKYGRSLYLVQSKVVAMGCQNADITLLRNQWPLEVYDAQCADKTYLLARCEWGKCDIF</sequence>
<dbReference type="AlphaFoldDB" id="A0A0C5VY89"/>
<name>A0A0C5VY89_9GAMM</name>
<dbReference type="HOGENOM" id="CLU_1208389_0_0_6"/>
<evidence type="ECO:0000313" key="3">
    <source>
        <dbReference type="Proteomes" id="UP000032266"/>
    </source>
</evidence>
<dbReference type="Proteomes" id="UP000032266">
    <property type="component" value="Chromosome"/>
</dbReference>
<keyword evidence="1" id="KW-0732">Signal</keyword>
<proteinExistence type="predicted"/>
<protein>
    <recommendedName>
        <fullName evidence="4">Lipoprotein</fullName>
    </recommendedName>
</protein>
<keyword evidence="3" id="KW-1185">Reference proteome</keyword>
<evidence type="ECO:0000256" key="1">
    <source>
        <dbReference type="SAM" id="SignalP"/>
    </source>
</evidence>